<dbReference type="OrthoDB" id="1683386at2"/>
<feature type="compositionally biased region" description="Basic and acidic residues" evidence="1">
    <location>
        <begin position="79"/>
        <end position="97"/>
    </location>
</feature>
<comment type="caution">
    <text evidence="2">The sequence shown here is derived from an EMBL/GenBank/DDBJ whole genome shotgun (WGS) entry which is preliminary data.</text>
</comment>
<evidence type="ECO:0000313" key="2">
    <source>
        <dbReference type="EMBL" id="TCL32438.1"/>
    </source>
</evidence>
<gene>
    <name evidence="2" type="ORF">EV210_1213</name>
</gene>
<feature type="compositionally biased region" description="Basic and acidic residues" evidence="1">
    <location>
        <begin position="41"/>
        <end position="72"/>
    </location>
</feature>
<proteinExistence type="predicted"/>
<dbReference type="Proteomes" id="UP000295063">
    <property type="component" value="Unassembled WGS sequence"/>
</dbReference>
<keyword evidence="3" id="KW-1185">Reference proteome</keyword>
<dbReference type="EMBL" id="SLUI01000021">
    <property type="protein sequence ID" value="TCL32438.1"/>
    <property type="molecule type" value="Genomic_DNA"/>
</dbReference>
<dbReference type="AlphaFoldDB" id="A0A4V6NG67"/>
<feature type="compositionally biased region" description="Basic and acidic residues" evidence="1">
    <location>
        <begin position="104"/>
        <end position="115"/>
    </location>
</feature>
<organism evidence="2 3">
    <name type="scientific">Anaerospora hongkongensis</name>
    <dbReference type="NCBI Taxonomy" id="244830"/>
    <lineage>
        <taxon>Bacteria</taxon>
        <taxon>Bacillati</taxon>
        <taxon>Bacillota</taxon>
        <taxon>Negativicutes</taxon>
        <taxon>Selenomonadales</taxon>
        <taxon>Sporomusaceae</taxon>
        <taxon>Anaerospora</taxon>
    </lineage>
</organism>
<feature type="region of interest" description="Disordered" evidence="1">
    <location>
        <begin position="41"/>
        <end position="115"/>
    </location>
</feature>
<accession>A0A4V6NG67</accession>
<evidence type="ECO:0000256" key="1">
    <source>
        <dbReference type="SAM" id="MobiDB-lite"/>
    </source>
</evidence>
<dbReference type="RefSeq" id="WP_132083350.1">
    <property type="nucleotide sequence ID" value="NZ_DAMAKO010000022.1"/>
</dbReference>
<evidence type="ECO:0000313" key="3">
    <source>
        <dbReference type="Proteomes" id="UP000295063"/>
    </source>
</evidence>
<name>A0A4V6NG67_9FIRM</name>
<protein>
    <submittedName>
        <fullName evidence="2">Uncharacterized protein</fullName>
    </submittedName>
</protein>
<sequence>MQNIGKKLVVFSLIGLMQAGLGASIIEASPRVDDIQQVHRWGDHRDQQEWERIEQQRRQQERIENERHEREMKRRPHESKKQWRERQKREMDRHERALQQIRQHARDMHDRWHHR</sequence>
<reference evidence="2 3" key="1">
    <citation type="submission" date="2019-03" db="EMBL/GenBank/DDBJ databases">
        <title>Genomic Encyclopedia of Type Strains, Phase IV (KMG-IV): sequencing the most valuable type-strain genomes for metagenomic binning, comparative biology and taxonomic classification.</title>
        <authorList>
            <person name="Goeker M."/>
        </authorList>
    </citation>
    <scope>NUCLEOTIDE SEQUENCE [LARGE SCALE GENOMIC DNA]</scope>
    <source>
        <strain evidence="2 3">DSM 15969</strain>
    </source>
</reference>